<accession>A0A517Y169</accession>
<dbReference type="AlphaFoldDB" id="A0A517Y169"/>
<dbReference type="InterPro" id="IPR027417">
    <property type="entry name" value="P-loop_NTPase"/>
</dbReference>
<dbReference type="RefSeq" id="WP_145243745.1">
    <property type="nucleotide sequence ID" value="NZ_CP036273.1"/>
</dbReference>
<protein>
    <recommendedName>
        <fullName evidence="3">AAA family ATPase</fullName>
    </recommendedName>
</protein>
<evidence type="ECO:0000313" key="2">
    <source>
        <dbReference type="Proteomes" id="UP000319576"/>
    </source>
</evidence>
<keyword evidence="2" id="KW-1185">Reference proteome</keyword>
<dbReference type="Gene3D" id="3.40.50.300">
    <property type="entry name" value="P-loop containing nucleotide triphosphate hydrolases"/>
    <property type="match status" value="1"/>
</dbReference>
<dbReference type="EMBL" id="CP036273">
    <property type="protein sequence ID" value="QDU23506.1"/>
    <property type="molecule type" value="Genomic_DNA"/>
</dbReference>
<evidence type="ECO:0008006" key="3">
    <source>
        <dbReference type="Google" id="ProtNLM"/>
    </source>
</evidence>
<sequence length="339" mass="36211">MSTFTLDLRPMDTPAADAHTDGTGWVWDGVLARGDISLLTGVWKSGKTTLLAGLVHALGGGGDFLGRACAPGRVVVLSEESGAHWAERNRVIPAGPHARLVSRPFPGRPTAAEWADLVAAVDGLRADGPLDLFVVDPLSPFLPGWSDSDSGALLRFLEPLRRLAQGGTAVLVLHHPRRKAAAEGSLARGGGALLGYVDTILELHVVGRGGGGNRRRLTSRSRRPGAVGELVYEWVPGTPEFRAVPTDEDAVFRENWEQVRAHLADRPAPATCPELLGDWPSEAAPAPTVLYRWLRRAVSAGLVVRTGSGTKTQPFRFALPRARQKGELPPLPPLRLPGT</sequence>
<dbReference type="Proteomes" id="UP000319576">
    <property type="component" value="Chromosome"/>
</dbReference>
<dbReference type="KEGG" id="uli:ETAA1_55060"/>
<dbReference type="SUPFAM" id="SSF52540">
    <property type="entry name" value="P-loop containing nucleoside triphosphate hydrolases"/>
    <property type="match status" value="1"/>
</dbReference>
<organism evidence="1 2">
    <name type="scientific">Urbifossiella limnaea</name>
    <dbReference type="NCBI Taxonomy" id="2528023"/>
    <lineage>
        <taxon>Bacteria</taxon>
        <taxon>Pseudomonadati</taxon>
        <taxon>Planctomycetota</taxon>
        <taxon>Planctomycetia</taxon>
        <taxon>Gemmatales</taxon>
        <taxon>Gemmataceae</taxon>
        <taxon>Urbifossiella</taxon>
    </lineage>
</organism>
<reference evidence="1 2" key="1">
    <citation type="submission" date="2019-02" db="EMBL/GenBank/DDBJ databases">
        <title>Deep-cultivation of Planctomycetes and their phenomic and genomic characterization uncovers novel biology.</title>
        <authorList>
            <person name="Wiegand S."/>
            <person name="Jogler M."/>
            <person name="Boedeker C."/>
            <person name="Pinto D."/>
            <person name="Vollmers J."/>
            <person name="Rivas-Marin E."/>
            <person name="Kohn T."/>
            <person name="Peeters S.H."/>
            <person name="Heuer A."/>
            <person name="Rast P."/>
            <person name="Oberbeckmann S."/>
            <person name="Bunk B."/>
            <person name="Jeske O."/>
            <person name="Meyerdierks A."/>
            <person name="Storesund J.E."/>
            <person name="Kallscheuer N."/>
            <person name="Luecker S."/>
            <person name="Lage O.M."/>
            <person name="Pohl T."/>
            <person name="Merkel B.J."/>
            <person name="Hornburger P."/>
            <person name="Mueller R.-W."/>
            <person name="Bruemmer F."/>
            <person name="Labrenz M."/>
            <person name="Spormann A.M."/>
            <person name="Op den Camp H."/>
            <person name="Overmann J."/>
            <person name="Amann R."/>
            <person name="Jetten M.S.M."/>
            <person name="Mascher T."/>
            <person name="Medema M.H."/>
            <person name="Devos D.P."/>
            <person name="Kaster A.-K."/>
            <person name="Ovreas L."/>
            <person name="Rohde M."/>
            <person name="Galperin M.Y."/>
            <person name="Jogler C."/>
        </authorList>
    </citation>
    <scope>NUCLEOTIDE SEQUENCE [LARGE SCALE GENOMIC DNA]</scope>
    <source>
        <strain evidence="1 2">ETA_A1</strain>
    </source>
</reference>
<dbReference type="OrthoDB" id="167039at2"/>
<proteinExistence type="predicted"/>
<evidence type="ECO:0000313" key="1">
    <source>
        <dbReference type="EMBL" id="QDU23506.1"/>
    </source>
</evidence>
<gene>
    <name evidence="1" type="ORF">ETAA1_55060</name>
</gene>
<dbReference type="Pfam" id="PF13481">
    <property type="entry name" value="AAA_25"/>
    <property type="match status" value="1"/>
</dbReference>
<name>A0A517Y169_9BACT</name>